<evidence type="ECO:0000256" key="2">
    <source>
        <dbReference type="ARBA" id="ARBA00004496"/>
    </source>
</evidence>
<accession>K1SSW6</accession>
<keyword evidence="10" id="KW-0173">Coenzyme A biosynthesis</keyword>
<evidence type="ECO:0000256" key="6">
    <source>
        <dbReference type="ARBA" id="ARBA00022741"/>
    </source>
</evidence>
<dbReference type="InterPro" id="IPR004619">
    <property type="entry name" value="Type_III_PanK"/>
</dbReference>
<protein>
    <recommendedName>
        <fullName evidence="12">Type III pantothenate kinase</fullName>
    </recommendedName>
</protein>
<dbReference type="GO" id="GO:0015937">
    <property type="term" value="P:coenzyme A biosynthetic process"/>
    <property type="evidence" value="ECO:0007669"/>
    <property type="project" value="UniProtKB-KW"/>
</dbReference>
<evidence type="ECO:0000256" key="11">
    <source>
        <dbReference type="ARBA" id="ARBA00038036"/>
    </source>
</evidence>
<keyword evidence="6" id="KW-0547">Nucleotide-binding</keyword>
<dbReference type="GO" id="GO:0005524">
    <property type="term" value="F:ATP binding"/>
    <property type="evidence" value="ECO:0007669"/>
    <property type="project" value="UniProtKB-KW"/>
</dbReference>
<dbReference type="Pfam" id="PF03309">
    <property type="entry name" value="Pan_kinase"/>
    <property type="match status" value="1"/>
</dbReference>
<evidence type="ECO:0000256" key="9">
    <source>
        <dbReference type="ARBA" id="ARBA00022958"/>
    </source>
</evidence>
<keyword evidence="9" id="KW-0630">Potassium</keyword>
<evidence type="ECO:0000256" key="12">
    <source>
        <dbReference type="ARBA" id="ARBA00040883"/>
    </source>
</evidence>
<evidence type="ECO:0000256" key="4">
    <source>
        <dbReference type="ARBA" id="ARBA00022490"/>
    </source>
</evidence>
<comment type="subcellular location">
    <subcellularLocation>
        <location evidence="2">Cytoplasm</location>
    </subcellularLocation>
</comment>
<dbReference type="GO" id="GO:0004594">
    <property type="term" value="F:pantothenate kinase activity"/>
    <property type="evidence" value="ECO:0007669"/>
    <property type="project" value="InterPro"/>
</dbReference>
<dbReference type="AlphaFoldDB" id="K1SSW6"/>
<comment type="subunit">
    <text evidence="3">Homodimer.</text>
</comment>
<name>K1SSW6_9ZZZZ</name>
<evidence type="ECO:0000256" key="3">
    <source>
        <dbReference type="ARBA" id="ARBA00011738"/>
    </source>
</evidence>
<comment type="caution">
    <text evidence="13">The sequence shown here is derived from an EMBL/GenBank/DDBJ whole genome shotgun (WGS) entry which is preliminary data.</text>
</comment>
<comment type="cofactor">
    <cofactor evidence="1">
        <name>K(+)</name>
        <dbReference type="ChEBI" id="CHEBI:29103"/>
    </cofactor>
</comment>
<dbReference type="EMBL" id="AJWZ01007415">
    <property type="protein sequence ID" value="EKC56965.1"/>
    <property type="molecule type" value="Genomic_DNA"/>
</dbReference>
<comment type="similarity">
    <text evidence="11">Belongs to the type III pantothenate kinase family.</text>
</comment>
<evidence type="ECO:0000256" key="1">
    <source>
        <dbReference type="ARBA" id="ARBA00001958"/>
    </source>
</evidence>
<evidence type="ECO:0000256" key="5">
    <source>
        <dbReference type="ARBA" id="ARBA00022679"/>
    </source>
</evidence>
<keyword evidence="4" id="KW-0963">Cytoplasm</keyword>
<sequence>MLALYGAEPQQITAVIFSSVVPALTPRLREALRKMCECQIMEVGPGLKSGVRIRMDNPAQLGGELLCAIVGALQRCTPPCVVVNFDTATTLLAVD</sequence>
<evidence type="ECO:0000256" key="8">
    <source>
        <dbReference type="ARBA" id="ARBA00022840"/>
    </source>
</evidence>
<keyword evidence="7 13" id="KW-0418">Kinase</keyword>
<evidence type="ECO:0000256" key="7">
    <source>
        <dbReference type="ARBA" id="ARBA00022777"/>
    </source>
</evidence>
<dbReference type="GO" id="GO:0005737">
    <property type="term" value="C:cytoplasm"/>
    <property type="evidence" value="ECO:0007669"/>
    <property type="project" value="UniProtKB-SubCell"/>
</dbReference>
<keyword evidence="8" id="KW-0067">ATP-binding</keyword>
<feature type="non-terminal residue" evidence="13">
    <location>
        <position position="95"/>
    </location>
</feature>
<evidence type="ECO:0000313" key="13">
    <source>
        <dbReference type="EMBL" id="EKC56965.1"/>
    </source>
</evidence>
<dbReference type="SUPFAM" id="SSF53067">
    <property type="entry name" value="Actin-like ATPase domain"/>
    <property type="match status" value="1"/>
</dbReference>
<dbReference type="PANTHER" id="PTHR34265">
    <property type="entry name" value="TYPE III PANTOTHENATE KINASE"/>
    <property type="match status" value="1"/>
</dbReference>
<keyword evidence="5" id="KW-0808">Transferase</keyword>
<evidence type="ECO:0000256" key="10">
    <source>
        <dbReference type="ARBA" id="ARBA00022993"/>
    </source>
</evidence>
<dbReference type="PANTHER" id="PTHR34265:SF1">
    <property type="entry name" value="TYPE III PANTOTHENATE KINASE"/>
    <property type="match status" value="1"/>
</dbReference>
<reference evidence="13" key="1">
    <citation type="journal article" date="2013" name="Environ. Microbiol.">
        <title>Microbiota from the distal guts of lean and obese adolescents exhibit partial functional redundancy besides clear differences in community structure.</title>
        <authorList>
            <person name="Ferrer M."/>
            <person name="Ruiz A."/>
            <person name="Lanza F."/>
            <person name="Haange S.B."/>
            <person name="Oberbach A."/>
            <person name="Till H."/>
            <person name="Bargiela R."/>
            <person name="Campoy C."/>
            <person name="Segura M.T."/>
            <person name="Richter M."/>
            <person name="von Bergen M."/>
            <person name="Seifert J."/>
            <person name="Suarez A."/>
        </authorList>
    </citation>
    <scope>NUCLEOTIDE SEQUENCE</scope>
</reference>
<dbReference type="InterPro" id="IPR043129">
    <property type="entry name" value="ATPase_NBD"/>
</dbReference>
<gene>
    <name evidence="13" type="ORF">OBE_10790</name>
</gene>
<organism evidence="13">
    <name type="scientific">human gut metagenome</name>
    <dbReference type="NCBI Taxonomy" id="408170"/>
    <lineage>
        <taxon>unclassified sequences</taxon>
        <taxon>metagenomes</taxon>
        <taxon>organismal metagenomes</taxon>
    </lineage>
</organism>
<dbReference type="Gene3D" id="3.30.420.40">
    <property type="match status" value="1"/>
</dbReference>
<proteinExistence type="inferred from homology"/>